<evidence type="ECO:0000256" key="1">
    <source>
        <dbReference type="ARBA" id="ARBA00022801"/>
    </source>
</evidence>
<evidence type="ECO:0000256" key="2">
    <source>
        <dbReference type="ARBA" id="ARBA00022963"/>
    </source>
</evidence>
<dbReference type="PROSITE" id="PS51635">
    <property type="entry name" value="PNPLA"/>
    <property type="match status" value="1"/>
</dbReference>
<feature type="active site" description="Proton acceptor" evidence="4">
    <location>
        <position position="258"/>
    </location>
</feature>
<keyword evidence="3 4" id="KW-0443">Lipid metabolism</keyword>
<feature type="active site" description="Nucleophile" evidence="4">
    <location>
        <position position="114"/>
    </location>
</feature>
<dbReference type="Pfam" id="PF01734">
    <property type="entry name" value="Patatin"/>
    <property type="match status" value="1"/>
</dbReference>
<name>A0A7S9LTS7_9RHOB</name>
<reference evidence="7 8" key="1">
    <citation type="submission" date="2020-11" db="EMBL/GenBank/DDBJ databases">
        <title>Description of Pontivivens ytuae sp. nov. isolated from deep sea sediment of Mariana Trench.</title>
        <authorList>
            <person name="Wang Z."/>
            <person name="Sun Q.-L."/>
            <person name="Xu X.-D."/>
            <person name="Tang Y.-Z."/>
            <person name="Zhang J."/>
        </authorList>
    </citation>
    <scope>NUCLEOTIDE SEQUENCE [LARGE SCALE GENOMIC DNA]</scope>
    <source>
        <strain evidence="7 8">MT2928</strain>
    </source>
</reference>
<evidence type="ECO:0000256" key="3">
    <source>
        <dbReference type="ARBA" id="ARBA00023098"/>
    </source>
</evidence>
<evidence type="ECO:0000259" key="6">
    <source>
        <dbReference type="PROSITE" id="PS51635"/>
    </source>
</evidence>
<dbReference type="KEGG" id="poz:I0K15_04410"/>
<dbReference type="SUPFAM" id="SSF52151">
    <property type="entry name" value="FabD/lysophospholipase-like"/>
    <property type="match status" value="1"/>
</dbReference>
<dbReference type="GO" id="GO:0016787">
    <property type="term" value="F:hydrolase activity"/>
    <property type="evidence" value="ECO:0007669"/>
    <property type="project" value="UniProtKB-UniRule"/>
</dbReference>
<dbReference type="GO" id="GO:0016042">
    <property type="term" value="P:lipid catabolic process"/>
    <property type="evidence" value="ECO:0007669"/>
    <property type="project" value="UniProtKB-UniRule"/>
</dbReference>
<dbReference type="Gene3D" id="3.40.1090.10">
    <property type="entry name" value="Cytosolic phospholipase A2 catalytic domain"/>
    <property type="match status" value="1"/>
</dbReference>
<dbReference type="PANTHER" id="PTHR14226:SF74">
    <property type="entry name" value="BLR4684 PROTEIN"/>
    <property type="match status" value="1"/>
</dbReference>
<proteinExistence type="predicted"/>
<feature type="domain" description="PNPLA" evidence="6">
    <location>
        <begin position="79"/>
        <end position="271"/>
    </location>
</feature>
<sequence length="386" mass="40698">MRAAFALLLAIAACAPSGRLLAPAGPADLDGAVAGRFENIRFFPDQVDRITQLRDEALRSEAARIGASELLEDGRFDILVLSGGGAWGAFGAGYLEGWTQSGARPEFEVVTGISTGAIIAPFAFIGAQEDSRLRTFYTTTQDSDLFRIAPLFALRGGSAVTDTTPFLGVIDREITPAVVARIADEHRRGRRLLIGTTNLDAERPVVWNIGEIAVQGGPGAEALIERIILASASIPGAFPPVEIAVGEGEAQRGELHVDGGVTRALFALPEGVSLAALDDALPGGLGEIRYHVIVNGTLAPEYDPVETPLFSIASRALTTMIKQQTRDNIAAIRASAAMDGAEVNVIAVPESFDGESDTAFDPAFMSELFEIGRRMGLAGQTEVPDA</sequence>
<dbReference type="InterPro" id="IPR016035">
    <property type="entry name" value="Acyl_Trfase/lysoPLipase"/>
</dbReference>
<accession>A0A7S9LTS7</accession>
<feature type="short sequence motif" description="DGA/G" evidence="4">
    <location>
        <begin position="258"/>
        <end position="260"/>
    </location>
</feature>
<keyword evidence="2 4" id="KW-0442">Lipid degradation</keyword>
<keyword evidence="5" id="KW-0732">Signal</keyword>
<dbReference type="InterPro" id="IPR050301">
    <property type="entry name" value="NTE"/>
</dbReference>
<dbReference type="InterPro" id="IPR002641">
    <property type="entry name" value="PNPLA_dom"/>
</dbReference>
<dbReference type="PANTHER" id="PTHR14226">
    <property type="entry name" value="NEUROPATHY TARGET ESTERASE/SWISS CHEESE D.MELANOGASTER"/>
    <property type="match status" value="1"/>
</dbReference>
<feature type="short sequence motif" description="GXGXXG" evidence="4">
    <location>
        <begin position="83"/>
        <end position="88"/>
    </location>
</feature>
<organism evidence="7 8">
    <name type="scientific">Pontivivens ytuae</name>
    <dbReference type="NCBI Taxonomy" id="2789856"/>
    <lineage>
        <taxon>Bacteria</taxon>
        <taxon>Pseudomonadati</taxon>
        <taxon>Pseudomonadota</taxon>
        <taxon>Alphaproteobacteria</taxon>
        <taxon>Rhodobacterales</taxon>
        <taxon>Paracoccaceae</taxon>
        <taxon>Pontivivens</taxon>
    </lineage>
</organism>
<evidence type="ECO:0000313" key="8">
    <source>
        <dbReference type="Proteomes" id="UP000594800"/>
    </source>
</evidence>
<dbReference type="EMBL" id="CP064942">
    <property type="protein sequence ID" value="QPH55001.1"/>
    <property type="molecule type" value="Genomic_DNA"/>
</dbReference>
<protein>
    <submittedName>
        <fullName evidence="7">Patatin-like phospholipase family protein</fullName>
    </submittedName>
</protein>
<dbReference type="AlphaFoldDB" id="A0A7S9LTS7"/>
<feature type="chain" id="PRO_5032856537" evidence="5">
    <location>
        <begin position="23"/>
        <end position="386"/>
    </location>
</feature>
<keyword evidence="8" id="KW-1185">Reference proteome</keyword>
<dbReference type="Proteomes" id="UP000594800">
    <property type="component" value="Chromosome"/>
</dbReference>
<feature type="short sequence motif" description="GXSXG" evidence="4">
    <location>
        <begin position="112"/>
        <end position="116"/>
    </location>
</feature>
<evidence type="ECO:0000313" key="7">
    <source>
        <dbReference type="EMBL" id="QPH55001.1"/>
    </source>
</evidence>
<dbReference type="RefSeq" id="WP_196104201.1">
    <property type="nucleotide sequence ID" value="NZ_CP064942.1"/>
</dbReference>
<gene>
    <name evidence="7" type="ORF">I0K15_04410</name>
</gene>
<evidence type="ECO:0000256" key="5">
    <source>
        <dbReference type="SAM" id="SignalP"/>
    </source>
</evidence>
<feature type="signal peptide" evidence="5">
    <location>
        <begin position="1"/>
        <end position="22"/>
    </location>
</feature>
<evidence type="ECO:0000256" key="4">
    <source>
        <dbReference type="PROSITE-ProRule" id="PRU01161"/>
    </source>
</evidence>
<keyword evidence="1 4" id="KW-0378">Hydrolase</keyword>